<dbReference type="InterPro" id="IPR002078">
    <property type="entry name" value="Sigma_54_int"/>
</dbReference>
<dbReference type="InterPro" id="IPR025943">
    <property type="entry name" value="Sigma_54_int_dom_ATP-bd_2"/>
</dbReference>
<reference evidence="7 8" key="1">
    <citation type="submission" date="2020-08" db="EMBL/GenBank/DDBJ databases">
        <title>Genomic Encyclopedia of Type Strains, Phase IV (KMG-IV): sequencing the most valuable type-strain genomes for metagenomic binning, comparative biology and taxonomic classification.</title>
        <authorList>
            <person name="Goeker M."/>
        </authorList>
    </citation>
    <scope>NUCLEOTIDE SEQUENCE [LARGE SCALE GENOMIC DNA]</scope>
    <source>
        <strain evidence="7 8">DSM 29007</strain>
    </source>
</reference>
<evidence type="ECO:0000256" key="2">
    <source>
        <dbReference type="ARBA" id="ARBA00022840"/>
    </source>
</evidence>
<dbReference type="InterPro" id="IPR011006">
    <property type="entry name" value="CheY-like_superfamily"/>
</dbReference>
<dbReference type="PANTHER" id="PTHR32071">
    <property type="entry name" value="TRANSCRIPTIONAL REGULATORY PROTEIN"/>
    <property type="match status" value="1"/>
</dbReference>
<dbReference type="Gene3D" id="3.40.50.300">
    <property type="entry name" value="P-loop containing nucleotide triphosphate hydrolases"/>
    <property type="match status" value="1"/>
</dbReference>
<dbReference type="SUPFAM" id="SSF46689">
    <property type="entry name" value="Homeodomain-like"/>
    <property type="match status" value="1"/>
</dbReference>
<dbReference type="SUPFAM" id="SSF52540">
    <property type="entry name" value="P-loop containing nucleoside triphosphate hydrolases"/>
    <property type="match status" value="1"/>
</dbReference>
<gene>
    <name evidence="7" type="ORF">HNQ61_000590</name>
</gene>
<feature type="domain" description="Sigma-54 factor interaction" evidence="6">
    <location>
        <begin position="126"/>
        <end position="355"/>
    </location>
</feature>
<evidence type="ECO:0000313" key="7">
    <source>
        <dbReference type="EMBL" id="MBB6068979.1"/>
    </source>
</evidence>
<keyword evidence="5" id="KW-0804">Transcription</keyword>
<accession>A0A841GRR5</accession>
<dbReference type="InterPro" id="IPR058031">
    <property type="entry name" value="AAA_lid_NorR"/>
</dbReference>
<proteinExistence type="predicted"/>
<keyword evidence="2" id="KW-0067">ATP-binding</keyword>
<evidence type="ECO:0000256" key="3">
    <source>
        <dbReference type="ARBA" id="ARBA00023015"/>
    </source>
</evidence>
<dbReference type="FunFam" id="3.40.50.300:FF:000006">
    <property type="entry name" value="DNA-binding transcriptional regulator NtrC"/>
    <property type="match status" value="1"/>
</dbReference>
<dbReference type="InterPro" id="IPR003593">
    <property type="entry name" value="AAA+_ATPase"/>
</dbReference>
<dbReference type="GO" id="GO:0006355">
    <property type="term" value="P:regulation of DNA-templated transcription"/>
    <property type="evidence" value="ECO:0007669"/>
    <property type="project" value="InterPro"/>
</dbReference>
<dbReference type="Gene3D" id="1.10.10.60">
    <property type="entry name" value="Homeodomain-like"/>
    <property type="match status" value="1"/>
</dbReference>
<dbReference type="CDD" id="cd00009">
    <property type="entry name" value="AAA"/>
    <property type="match status" value="1"/>
</dbReference>
<dbReference type="EMBL" id="JACHIA010000001">
    <property type="protein sequence ID" value="MBB6068979.1"/>
    <property type="molecule type" value="Genomic_DNA"/>
</dbReference>
<dbReference type="InterPro" id="IPR002197">
    <property type="entry name" value="HTH_Fis"/>
</dbReference>
<dbReference type="InterPro" id="IPR027417">
    <property type="entry name" value="P-loop_NTPase"/>
</dbReference>
<keyword evidence="4" id="KW-0238">DNA-binding</keyword>
<dbReference type="Pfam" id="PF25601">
    <property type="entry name" value="AAA_lid_14"/>
    <property type="match status" value="1"/>
</dbReference>
<dbReference type="AlphaFoldDB" id="A0A841GRR5"/>
<protein>
    <submittedName>
        <fullName evidence="7">X-X-X-Leu-X-X-Gly heptad repeat protein</fullName>
    </submittedName>
</protein>
<dbReference type="PROSITE" id="PS00688">
    <property type="entry name" value="SIGMA54_INTERACT_3"/>
    <property type="match status" value="1"/>
</dbReference>
<comment type="caution">
    <text evidence="7">The sequence shown here is derived from an EMBL/GenBank/DDBJ whole genome shotgun (WGS) entry which is preliminary data.</text>
</comment>
<dbReference type="SMART" id="SM00382">
    <property type="entry name" value="AAA"/>
    <property type="match status" value="1"/>
</dbReference>
<evidence type="ECO:0000256" key="1">
    <source>
        <dbReference type="ARBA" id="ARBA00022741"/>
    </source>
</evidence>
<dbReference type="RefSeq" id="WP_170031587.1">
    <property type="nucleotide sequence ID" value="NZ_JABDTL010000001.1"/>
</dbReference>
<dbReference type="SUPFAM" id="SSF52172">
    <property type="entry name" value="CheY-like"/>
    <property type="match status" value="1"/>
</dbReference>
<keyword evidence="1" id="KW-0547">Nucleotide-binding</keyword>
<dbReference type="InterPro" id="IPR025944">
    <property type="entry name" value="Sigma_54_int_dom_CS"/>
</dbReference>
<sequence>MAEAVLITTDDLEPAVRLRAAFEAQQLRVELLAPGESLSDALAEPVLVVITGGLRERRARALITAARERGRLPVIGLTEPTEPTGRDICRQLGLSECFPKPIEADEVALVGKRLVQREELREITGIVGDTEAMEEVLERIVQIAPVNSTALILGESGTGKELVARGIHALSPRRHRPFIAVNVAALPDTLLESELFGHEKGSFTGATDRRKGFFELANGGTIFLDELGEMPAGTQTKLLRVLEEREFRRVGGEESIRVDVRVVAATNRDLRDQVQLGHFRRDLYHRLNVLRIDLPPLRARREDIQRLIDRFIQQFSAEHDRSFVGIDPQALQILIDYDWPGNVRELRNLVESMVVLAPGRVIRPEDIPADVRYRRRDSLLPVPVTPQPQVSSGAAQLNSGASQLNGGGSFLPAAPSPEMEFILRTLFDLRVDMEDLRREFEVYRSRQHEGGSIPSGPLPFGGYQPIPIGLPVAVETVPHEPEPPPREEGTIVFRPGMTITQMEREAITAALLHSRGNRRRAAEMLGMGERTLYRKLKEYGIEE</sequence>
<dbReference type="GO" id="GO:0005524">
    <property type="term" value="F:ATP binding"/>
    <property type="evidence" value="ECO:0007669"/>
    <property type="project" value="UniProtKB-KW"/>
</dbReference>
<evidence type="ECO:0000256" key="4">
    <source>
        <dbReference type="ARBA" id="ARBA00023125"/>
    </source>
</evidence>
<keyword evidence="8" id="KW-1185">Reference proteome</keyword>
<dbReference type="Pfam" id="PF00158">
    <property type="entry name" value="Sigma54_activat"/>
    <property type="match status" value="1"/>
</dbReference>
<evidence type="ECO:0000313" key="8">
    <source>
        <dbReference type="Proteomes" id="UP000582837"/>
    </source>
</evidence>
<keyword evidence="3" id="KW-0805">Transcription regulation</keyword>
<dbReference type="PROSITE" id="PS00676">
    <property type="entry name" value="SIGMA54_INTERACT_2"/>
    <property type="match status" value="1"/>
</dbReference>
<dbReference type="InterPro" id="IPR009057">
    <property type="entry name" value="Homeodomain-like_sf"/>
</dbReference>
<evidence type="ECO:0000256" key="5">
    <source>
        <dbReference type="ARBA" id="ARBA00023163"/>
    </source>
</evidence>
<name>A0A841GRR5_9BACT</name>
<dbReference type="PRINTS" id="PR01590">
    <property type="entry name" value="HTHFIS"/>
</dbReference>
<dbReference type="PROSITE" id="PS50045">
    <property type="entry name" value="SIGMA54_INTERACT_4"/>
    <property type="match status" value="1"/>
</dbReference>
<dbReference type="Proteomes" id="UP000582837">
    <property type="component" value="Unassembled WGS sequence"/>
</dbReference>
<organism evidence="7 8">
    <name type="scientific">Longimicrobium terrae</name>
    <dbReference type="NCBI Taxonomy" id="1639882"/>
    <lineage>
        <taxon>Bacteria</taxon>
        <taxon>Pseudomonadati</taxon>
        <taxon>Gemmatimonadota</taxon>
        <taxon>Longimicrobiia</taxon>
        <taxon>Longimicrobiales</taxon>
        <taxon>Longimicrobiaceae</taxon>
        <taxon>Longimicrobium</taxon>
    </lineage>
</organism>
<dbReference type="Pfam" id="PF02954">
    <property type="entry name" value="HTH_8"/>
    <property type="match status" value="1"/>
</dbReference>
<evidence type="ECO:0000259" key="6">
    <source>
        <dbReference type="PROSITE" id="PS50045"/>
    </source>
</evidence>
<dbReference type="Gene3D" id="1.10.8.60">
    <property type="match status" value="1"/>
</dbReference>
<dbReference type="GO" id="GO:0043565">
    <property type="term" value="F:sequence-specific DNA binding"/>
    <property type="evidence" value="ECO:0007669"/>
    <property type="project" value="InterPro"/>
</dbReference>